<accession>A0ACB9L5I6</accession>
<sequence length="655" mass="70754">MSMPGQPDTGDNTTASPRHPPTQRLLGHPRPVLPQPYFVDERDGFISWMTGEFAAANAIIDCLAHHLLVTGNPGEYDAVLASINLRRCNWTSVLYMQQYFPISDVAYELKQAALRRRQQQPQQQMQPSKYRRGSFNHPHNYNHSSNDNRSSSSGSNSLGSGRVKESVSPNSGESRSMALGRDKDAKGCNVTGTGEVEKGGVSKPLANLTLKNAEVVEETVHDNGKSGSDKSDECMLSPKEQNHKMKQCTSGIPKTFVANESLDGRMVNSADGLKLYDLLDDAEVRKLLSLVKDLREAGKNGQFPGQTYVTLKRPMSGHGREIIQLGVPVADSPAEVESLGIHIDKKVEPIPALLQDVIDRLVRMQITPIKPDSCTIDFYYEGEHSRPHSWPHWYGRPVCVLFLTDCDMSFGKTFTNSHPRDFRGALKLSLLPGSLLVMQGPVADSTKHAIPHISKKRILVTFTKCQPKKMMPVQACLSSPPIGQAPHWGPLTPCPLNPVPHPAVSKSKHVLPVPGTTVSPPAPPLHPQISAPNSMAPLLVPALPFPAAVAIPAPPAGWSAVPPRHPTPPHLAGPGTGVFLPPQGSGNPSSPEQHPSSEQSRSASASPNGKQSDTKKGRPEANGSVHGGRKDLMKDEKNNGEGDHVTASGKQNGTA</sequence>
<evidence type="ECO:0000313" key="1">
    <source>
        <dbReference type="EMBL" id="KAI4304673.1"/>
    </source>
</evidence>
<dbReference type="EMBL" id="CM042891">
    <property type="protein sequence ID" value="KAI4304673.1"/>
    <property type="molecule type" value="Genomic_DNA"/>
</dbReference>
<reference evidence="2" key="1">
    <citation type="journal article" date="2023" name="Front. Plant Sci.">
        <title>Chromosomal-level genome assembly of Melastoma candidum provides insights into trichome evolution.</title>
        <authorList>
            <person name="Zhong Y."/>
            <person name="Wu W."/>
            <person name="Sun C."/>
            <person name="Zou P."/>
            <person name="Liu Y."/>
            <person name="Dai S."/>
            <person name="Zhou R."/>
        </authorList>
    </citation>
    <scope>NUCLEOTIDE SEQUENCE [LARGE SCALE GENOMIC DNA]</scope>
</reference>
<organism evidence="1 2">
    <name type="scientific">Melastoma candidum</name>
    <dbReference type="NCBI Taxonomy" id="119954"/>
    <lineage>
        <taxon>Eukaryota</taxon>
        <taxon>Viridiplantae</taxon>
        <taxon>Streptophyta</taxon>
        <taxon>Embryophyta</taxon>
        <taxon>Tracheophyta</taxon>
        <taxon>Spermatophyta</taxon>
        <taxon>Magnoliopsida</taxon>
        <taxon>eudicotyledons</taxon>
        <taxon>Gunneridae</taxon>
        <taxon>Pentapetalae</taxon>
        <taxon>rosids</taxon>
        <taxon>malvids</taxon>
        <taxon>Myrtales</taxon>
        <taxon>Melastomataceae</taxon>
        <taxon>Melastomatoideae</taxon>
        <taxon>Melastomateae</taxon>
        <taxon>Melastoma</taxon>
    </lineage>
</organism>
<gene>
    <name evidence="1" type="ORF">MLD38_040149</name>
</gene>
<protein>
    <submittedName>
        <fullName evidence="1">Uncharacterized protein</fullName>
    </submittedName>
</protein>
<comment type="caution">
    <text evidence="1">The sequence shown here is derived from an EMBL/GenBank/DDBJ whole genome shotgun (WGS) entry which is preliminary data.</text>
</comment>
<dbReference type="Proteomes" id="UP001057402">
    <property type="component" value="Chromosome 12"/>
</dbReference>
<keyword evidence="2" id="KW-1185">Reference proteome</keyword>
<proteinExistence type="predicted"/>
<evidence type="ECO:0000313" key="2">
    <source>
        <dbReference type="Proteomes" id="UP001057402"/>
    </source>
</evidence>
<name>A0ACB9L5I6_9MYRT</name>